<dbReference type="EnsemblMetazoa" id="PPAI002120-RA">
    <property type="protein sequence ID" value="PPAI002120-PA"/>
    <property type="gene ID" value="PPAI002120"/>
</dbReference>
<proteinExistence type="predicted"/>
<keyword evidence="2" id="KW-1185">Reference proteome</keyword>
<reference evidence="1" key="1">
    <citation type="submission" date="2022-08" db="UniProtKB">
        <authorList>
            <consortium name="EnsemblMetazoa"/>
        </authorList>
    </citation>
    <scope>IDENTIFICATION</scope>
    <source>
        <strain evidence="1">Israel</strain>
    </source>
</reference>
<dbReference type="Proteomes" id="UP000092462">
    <property type="component" value="Unassembled WGS sequence"/>
</dbReference>
<dbReference type="EMBL" id="AJVK01023958">
    <property type="status" value="NOT_ANNOTATED_CDS"/>
    <property type="molecule type" value="Genomic_DNA"/>
</dbReference>
<name>A0A1B0GM51_PHLPP</name>
<organism evidence="1 2">
    <name type="scientific">Phlebotomus papatasi</name>
    <name type="common">Sandfly</name>
    <dbReference type="NCBI Taxonomy" id="29031"/>
    <lineage>
        <taxon>Eukaryota</taxon>
        <taxon>Metazoa</taxon>
        <taxon>Ecdysozoa</taxon>
        <taxon>Arthropoda</taxon>
        <taxon>Hexapoda</taxon>
        <taxon>Insecta</taxon>
        <taxon>Pterygota</taxon>
        <taxon>Neoptera</taxon>
        <taxon>Endopterygota</taxon>
        <taxon>Diptera</taxon>
        <taxon>Nematocera</taxon>
        <taxon>Psychodoidea</taxon>
        <taxon>Psychodidae</taxon>
        <taxon>Phlebotomus</taxon>
        <taxon>Phlebotomus</taxon>
    </lineage>
</organism>
<accession>A0A1B0GM51</accession>
<evidence type="ECO:0000313" key="2">
    <source>
        <dbReference type="Proteomes" id="UP000092462"/>
    </source>
</evidence>
<evidence type="ECO:0000313" key="1">
    <source>
        <dbReference type="EnsemblMetazoa" id="PPAI002120-PA"/>
    </source>
</evidence>
<dbReference type="VEuPathDB" id="VectorBase:PPAI002120"/>
<sequence length="100" mass="11820">MIQHAQAMICEDPRLSIRKMVSILEVSDHMMRNIVEEDLCYKSYTLKKKTDALRRHQRARVKRVERCKKLSSSLKQQAAGRIRFFSDEKMFTVGRCENQS</sequence>
<protein>
    <submittedName>
        <fullName evidence="1">Uncharacterized protein</fullName>
    </submittedName>
</protein>
<dbReference type="AlphaFoldDB" id="A0A1B0GM51"/>